<sequence length="361" mass="41648">MYYHDRPKKCIILQPGYCLFVASVIVPILCPKISYCISSCAGSDEYLSDLDSYNGESNLKSDDYYNYKSNYKSDSEEALCTSISITTILSFQYSLRQEKFNDNFSFKDLLNAIREIFLSPPRDMSDEKGSLEYLPIYLFLFLNEKGSCLYNAYDWDEVENKLVIKIDQDNWVPKFFIADDILEVYVLPEIHECINSQKPLRAVIDIDASKEDMETASRGSRNSNKCSYHILYTPVLLIDHHELKAFTELVYTITGTDEPGEVFECDPSIAEKIRQENKKSTSSPSIRKIKGPSFPRAFVKMPSWAKYNKALTATEIYEKRYIKLLPDKEDIYVDSPWETGKTYILEHLTISDNVNLLVLFT</sequence>
<gene>
    <name evidence="1" type="ORF">RCL2_002359300</name>
</gene>
<organism evidence="1 2">
    <name type="scientific">Rhizophagus clarus</name>
    <dbReference type="NCBI Taxonomy" id="94130"/>
    <lineage>
        <taxon>Eukaryota</taxon>
        <taxon>Fungi</taxon>
        <taxon>Fungi incertae sedis</taxon>
        <taxon>Mucoromycota</taxon>
        <taxon>Glomeromycotina</taxon>
        <taxon>Glomeromycetes</taxon>
        <taxon>Glomerales</taxon>
        <taxon>Glomeraceae</taxon>
        <taxon>Rhizophagus</taxon>
    </lineage>
</organism>
<evidence type="ECO:0000313" key="2">
    <source>
        <dbReference type="Proteomes" id="UP000615446"/>
    </source>
</evidence>
<reference evidence="1" key="1">
    <citation type="submission" date="2019-10" db="EMBL/GenBank/DDBJ databases">
        <title>Conservation and host-specific expression of non-tandemly repeated heterogenous ribosome RNA gene in arbuscular mycorrhizal fungi.</title>
        <authorList>
            <person name="Maeda T."/>
            <person name="Kobayashi Y."/>
            <person name="Nakagawa T."/>
            <person name="Ezawa T."/>
            <person name="Yamaguchi K."/>
            <person name="Bino T."/>
            <person name="Nishimoto Y."/>
            <person name="Shigenobu S."/>
            <person name="Kawaguchi M."/>
        </authorList>
    </citation>
    <scope>NUCLEOTIDE SEQUENCE</scope>
    <source>
        <strain evidence="1">HR1</strain>
    </source>
</reference>
<proteinExistence type="predicted"/>
<dbReference type="AlphaFoldDB" id="A0A8H3LXY5"/>
<comment type="caution">
    <text evidence="1">The sequence shown here is derived from an EMBL/GenBank/DDBJ whole genome shotgun (WGS) entry which is preliminary data.</text>
</comment>
<evidence type="ECO:0000313" key="1">
    <source>
        <dbReference type="EMBL" id="GES97002.1"/>
    </source>
</evidence>
<dbReference type="Proteomes" id="UP000615446">
    <property type="component" value="Unassembled WGS sequence"/>
</dbReference>
<accession>A0A8H3LXY5</accession>
<protein>
    <submittedName>
        <fullName evidence="1">Uncharacterized protein</fullName>
    </submittedName>
</protein>
<name>A0A8H3LXY5_9GLOM</name>
<dbReference type="EMBL" id="BLAL01000254">
    <property type="protein sequence ID" value="GES97002.1"/>
    <property type="molecule type" value="Genomic_DNA"/>
</dbReference>